<evidence type="ECO:0000256" key="5">
    <source>
        <dbReference type="ARBA" id="ARBA00048200"/>
    </source>
</evidence>
<dbReference type="InterPro" id="IPR036291">
    <property type="entry name" value="NAD(P)-bd_dom_sf"/>
</dbReference>
<evidence type="ECO:0000313" key="9">
    <source>
        <dbReference type="Proteomes" id="UP000614714"/>
    </source>
</evidence>
<dbReference type="Gene3D" id="3.90.25.10">
    <property type="entry name" value="UDP-galactose 4-epimerase, domain 1"/>
    <property type="match status" value="1"/>
</dbReference>
<accession>A0ABS0YIR4</accession>
<dbReference type="Proteomes" id="UP000614714">
    <property type="component" value="Unassembled WGS sequence"/>
</dbReference>
<evidence type="ECO:0000256" key="6">
    <source>
        <dbReference type="RuleBase" id="RU364082"/>
    </source>
</evidence>
<evidence type="ECO:0000256" key="2">
    <source>
        <dbReference type="ARBA" id="ARBA00010944"/>
    </source>
</evidence>
<protein>
    <recommendedName>
        <fullName evidence="4 6">dTDP-4-dehydrorhamnose reductase</fullName>
        <ecNumber evidence="3 6">1.1.1.133</ecNumber>
    </recommendedName>
</protein>
<dbReference type="InterPro" id="IPR029903">
    <property type="entry name" value="RmlD-like-bd"/>
</dbReference>
<dbReference type="RefSeq" id="WP_199390609.1">
    <property type="nucleotide sequence ID" value="NZ_JAEMHL010000012.1"/>
</dbReference>
<dbReference type="SUPFAM" id="SSF51735">
    <property type="entry name" value="NAD(P)-binding Rossmann-fold domains"/>
    <property type="match status" value="1"/>
</dbReference>
<dbReference type="Pfam" id="PF04321">
    <property type="entry name" value="RmlD_sub_bind"/>
    <property type="match status" value="1"/>
</dbReference>
<dbReference type="InterPro" id="IPR005913">
    <property type="entry name" value="dTDP_dehydrorham_reduct"/>
</dbReference>
<evidence type="ECO:0000313" key="8">
    <source>
        <dbReference type="EMBL" id="MBJ6752191.1"/>
    </source>
</evidence>
<dbReference type="PANTHER" id="PTHR10491:SF4">
    <property type="entry name" value="METHIONINE ADENOSYLTRANSFERASE 2 SUBUNIT BETA"/>
    <property type="match status" value="1"/>
</dbReference>
<evidence type="ECO:0000256" key="1">
    <source>
        <dbReference type="ARBA" id="ARBA00004781"/>
    </source>
</evidence>
<comment type="caution">
    <text evidence="8">The sequence shown here is derived from an EMBL/GenBank/DDBJ whole genome shotgun (WGS) entry which is preliminary data.</text>
</comment>
<dbReference type="Gene3D" id="3.40.50.720">
    <property type="entry name" value="NAD(P)-binding Rossmann-like Domain"/>
    <property type="match status" value="1"/>
</dbReference>
<comment type="similarity">
    <text evidence="2 6">Belongs to the dTDP-4-dehydrorhamnose reductase family.</text>
</comment>
<name>A0ABS0YIR4_9BACT</name>
<keyword evidence="9" id="KW-1185">Reference proteome</keyword>
<dbReference type="PANTHER" id="PTHR10491">
    <property type="entry name" value="DTDP-4-DEHYDRORHAMNOSE REDUCTASE"/>
    <property type="match status" value="1"/>
</dbReference>
<evidence type="ECO:0000256" key="3">
    <source>
        <dbReference type="ARBA" id="ARBA00012929"/>
    </source>
</evidence>
<feature type="domain" description="RmlD-like substrate binding" evidence="7">
    <location>
        <begin position="3"/>
        <end position="293"/>
    </location>
</feature>
<dbReference type="EMBL" id="JAEMHL010000012">
    <property type="protein sequence ID" value="MBJ6752191.1"/>
    <property type="molecule type" value="Genomic_DNA"/>
</dbReference>
<proteinExistence type="inferred from homology"/>
<gene>
    <name evidence="8" type="ORF">JFN91_18395</name>
</gene>
<comment type="function">
    <text evidence="6">Catalyzes the reduction of dTDP-6-deoxy-L-lyxo-4-hexulose to yield dTDP-L-rhamnose.</text>
</comment>
<comment type="catalytic activity">
    <reaction evidence="5">
        <text>dTDP-beta-L-rhamnose + NADP(+) = dTDP-4-dehydro-beta-L-rhamnose + NADPH + H(+)</text>
        <dbReference type="Rhea" id="RHEA:21796"/>
        <dbReference type="ChEBI" id="CHEBI:15378"/>
        <dbReference type="ChEBI" id="CHEBI:57510"/>
        <dbReference type="ChEBI" id="CHEBI:57783"/>
        <dbReference type="ChEBI" id="CHEBI:58349"/>
        <dbReference type="ChEBI" id="CHEBI:62830"/>
        <dbReference type="EC" id="1.1.1.133"/>
    </reaction>
</comment>
<keyword evidence="6" id="KW-0560">Oxidoreductase</keyword>
<evidence type="ECO:0000259" key="7">
    <source>
        <dbReference type="Pfam" id="PF04321"/>
    </source>
</evidence>
<reference evidence="8 9" key="1">
    <citation type="submission" date="2020-12" db="EMBL/GenBank/DDBJ databases">
        <title>Geomonas sp. Red421, isolated from paddy soil.</title>
        <authorList>
            <person name="Xu Z."/>
            <person name="Zhang Z."/>
            <person name="Masuda Y."/>
            <person name="Itoh H."/>
            <person name="Senoo K."/>
        </authorList>
    </citation>
    <scope>NUCLEOTIDE SEQUENCE [LARGE SCALE GENOMIC DNA]</scope>
    <source>
        <strain evidence="8 9">Red421</strain>
    </source>
</reference>
<organism evidence="8 9">
    <name type="scientific">Geomonas anaerohicana</name>
    <dbReference type="NCBI Taxonomy" id="2798583"/>
    <lineage>
        <taxon>Bacteria</taxon>
        <taxon>Pseudomonadati</taxon>
        <taxon>Thermodesulfobacteriota</taxon>
        <taxon>Desulfuromonadia</taxon>
        <taxon>Geobacterales</taxon>
        <taxon>Geobacteraceae</taxon>
        <taxon>Geomonas</taxon>
    </lineage>
</organism>
<keyword evidence="6" id="KW-0521">NADP</keyword>
<comment type="pathway">
    <text evidence="1 6">Carbohydrate biosynthesis; dTDP-L-rhamnose biosynthesis.</text>
</comment>
<sequence>MKKIYLAGSGGMLGEAFYKQFGGDYNLKCTDKDVNAEWLSFCDFRDYDHYKEDVISFRPDYLFHLGAHTDLEYCEMNVDDTYLTNTTSVENAVYIANELNIPLLYISTAGIFDGKKEEYDDWDVPNPLCHYARSKYAGELFVQNNVRKHLVCRAGWMMGGGPQKDKKFVQKIIKQIEQGKRELFVVNDKMGTPTYTHDFARNVRLLVEKEYWGLYNMVCGGLTSRLEVATEIVSLLGLTDDVKITEVQSDFFKADYFAPRPPSERLINKKLDLRGSNVMRHWQPALAEYLHDYYGHLRK</sequence>
<dbReference type="EC" id="1.1.1.133" evidence="3 6"/>
<evidence type="ECO:0000256" key="4">
    <source>
        <dbReference type="ARBA" id="ARBA00017099"/>
    </source>
</evidence>
<dbReference type="CDD" id="cd05254">
    <property type="entry name" value="dTDP_HR_like_SDR_e"/>
    <property type="match status" value="1"/>
</dbReference>